<dbReference type="PROSITE" id="PS00478">
    <property type="entry name" value="LIM_DOMAIN_1"/>
    <property type="match status" value="1"/>
</dbReference>
<dbReference type="SMART" id="SM00132">
    <property type="entry name" value="LIM"/>
    <property type="match status" value="3"/>
</dbReference>
<dbReference type="Gene3D" id="2.10.110.10">
    <property type="entry name" value="Cysteine Rich Protein"/>
    <property type="match status" value="3"/>
</dbReference>
<feature type="compositionally biased region" description="Low complexity" evidence="6">
    <location>
        <begin position="399"/>
        <end position="412"/>
    </location>
</feature>
<evidence type="ECO:0000313" key="8">
    <source>
        <dbReference type="EMBL" id="TFK57303.1"/>
    </source>
</evidence>
<feature type="region of interest" description="Disordered" evidence="6">
    <location>
        <begin position="550"/>
        <end position="569"/>
    </location>
</feature>
<feature type="region of interest" description="Disordered" evidence="6">
    <location>
        <begin position="828"/>
        <end position="881"/>
    </location>
</feature>
<dbReference type="Proteomes" id="UP000305948">
    <property type="component" value="Unassembled WGS sequence"/>
</dbReference>
<evidence type="ECO:0000256" key="6">
    <source>
        <dbReference type="SAM" id="MobiDB-lite"/>
    </source>
</evidence>
<feature type="region of interest" description="Disordered" evidence="6">
    <location>
        <begin position="787"/>
        <end position="808"/>
    </location>
</feature>
<dbReference type="Pfam" id="PF00412">
    <property type="entry name" value="LIM"/>
    <property type="match status" value="1"/>
</dbReference>
<evidence type="ECO:0000256" key="4">
    <source>
        <dbReference type="ARBA" id="ARBA00023038"/>
    </source>
</evidence>
<evidence type="ECO:0000256" key="1">
    <source>
        <dbReference type="ARBA" id="ARBA00022723"/>
    </source>
</evidence>
<accession>A0A5C3NIT6</accession>
<dbReference type="PANTHER" id="PTHR24205">
    <property type="entry name" value="FOUR AND A HALF LIM DOMAINS PROTEIN"/>
    <property type="match status" value="1"/>
</dbReference>
<organism evidence="8 9">
    <name type="scientific">Heliocybe sulcata</name>
    <dbReference type="NCBI Taxonomy" id="5364"/>
    <lineage>
        <taxon>Eukaryota</taxon>
        <taxon>Fungi</taxon>
        <taxon>Dikarya</taxon>
        <taxon>Basidiomycota</taxon>
        <taxon>Agaricomycotina</taxon>
        <taxon>Agaricomycetes</taxon>
        <taxon>Gloeophyllales</taxon>
        <taxon>Gloeophyllaceae</taxon>
        <taxon>Heliocybe</taxon>
    </lineage>
</organism>
<sequence>MGFCRRCGDIVVGERCKCGGTAVAPTVQWNQPGAKDDDRWSRTYVTKDKEPVPFPNRPLKQDTTGQPSSPNTTSFTRFPRPTGRKSISVPLNSSVSEHIASTTASTTPSPSKRSSTLLDSPSSSAAKEGILPCPETGVLSKAYGSVLQPKENLAQFKCQNCSTPFPHDATIYPDPSSPPPAVGAGTQFFCRECFVANGGSKGDCASCGRAVLILKSEGGFVENSGRLWHKRCFRCEGCFKNIGDKPMVDLLGRPSCADCFDTCLKRSPNSTPQKQQQQPDSPSRKGNHLGGTIGGKNREESPALDELEERLGIPRSRENSPAVDERTRKQSMGTLSPLARDSPGTRYSLDSRASTPFLDRMRLKTFSDLDGAESEAGSALSNPSQYDLLKTPPSKERFSTPSRSRTTSLASSKPTAEAIEEMKNRFLRTSLSSPQPPPSESPSSTAEQPSSSAPAPFAEEPPTLRRYSSRMPRSSSGSPRTSLYSSSVVKDTEKDAEAVVMPRTPDLMSDVSDEVTSNRSSGPATPPSISPPHRRNFSPQSTLEDILNTTPTARSNTTPASKSKPTPAPVVIPPAVSSETACAKCGLPLFSASSGGKYVTVPEQPSSTGKPPKMYHTDCFRCKVCNGSFREKDGGQAVFVRVEGGACHIDCAPPDKVTVKIIPSRIPSATSTVTATYTVPTKFERPPATAPASTVAFPRWGSSSTCPGCHKSVSPMEKGVVPGPQGSRWHATCLVCGGKDAKRRSARMDERKPGCGKRLDSAAKSDGDGGVWCRECLLLLPASLRSPDSPTRTPLVSQPTGSFWSSRSIVPQHTGTTTLARQFTGMGSSEGIPRQHTGPGGALSPTRTLSTPGKQPGATPGKFPRPKSAIGTRTKSMDEGRGMFLVRQMTGGRA</sequence>
<dbReference type="InterPro" id="IPR001781">
    <property type="entry name" value="Znf_LIM"/>
</dbReference>
<keyword evidence="4 5" id="KW-0440">LIM domain</keyword>
<feature type="compositionally biased region" description="Polar residues" evidence="6">
    <location>
        <begin position="61"/>
        <end position="76"/>
    </location>
</feature>
<name>A0A5C3NIT6_9AGAM</name>
<feature type="region of interest" description="Disordered" evidence="6">
    <location>
        <begin position="29"/>
        <end position="130"/>
    </location>
</feature>
<evidence type="ECO:0000256" key="3">
    <source>
        <dbReference type="ARBA" id="ARBA00022833"/>
    </source>
</evidence>
<feature type="compositionally biased region" description="Low complexity" evidence="6">
    <location>
        <begin position="100"/>
        <end position="124"/>
    </location>
</feature>
<dbReference type="GO" id="GO:0030695">
    <property type="term" value="F:GTPase regulator activity"/>
    <property type="evidence" value="ECO:0007669"/>
    <property type="project" value="UniProtKB-ARBA"/>
</dbReference>
<evidence type="ECO:0000259" key="7">
    <source>
        <dbReference type="PROSITE" id="PS50023"/>
    </source>
</evidence>
<dbReference type="PROSITE" id="PS50023">
    <property type="entry name" value="LIM_DOMAIN_2"/>
    <property type="match status" value="1"/>
</dbReference>
<feature type="compositionally biased region" description="Polar residues" evidence="6">
    <location>
        <begin position="514"/>
        <end position="523"/>
    </location>
</feature>
<gene>
    <name evidence="8" type="ORF">OE88DRAFT_1690911</name>
</gene>
<dbReference type="STRING" id="5364.A0A5C3NIT6"/>
<dbReference type="PANTHER" id="PTHR24205:SF16">
    <property type="entry name" value="GH01042P-RELATED"/>
    <property type="match status" value="1"/>
</dbReference>
<feature type="region of interest" description="Disordered" evidence="6">
    <location>
        <begin position="372"/>
        <end position="540"/>
    </location>
</feature>
<evidence type="ECO:0000313" key="9">
    <source>
        <dbReference type="Proteomes" id="UP000305948"/>
    </source>
</evidence>
<dbReference type="OrthoDB" id="1112565at2759"/>
<dbReference type="GO" id="GO:0046872">
    <property type="term" value="F:metal ion binding"/>
    <property type="evidence" value="ECO:0007669"/>
    <property type="project" value="UniProtKB-KW"/>
</dbReference>
<feature type="compositionally biased region" description="Basic and acidic residues" evidence="6">
    <location>
        <begin position="34"/>
        <end position="51"/>
    </location>
</feature>
<keyword evidence="2" id="KW-0677">Repeat</keyword>
<reference evidence="8 9" key="1">
    <citation type="journal article" date="2019" name="Nat. Ecol. Evol.">
        <title>Megaphylogeny resolves global patterns of mushroom evolution.</title>
        <authorList>
            <person name="Varga T."/>
            <person name="Krizsan K."/>
            <person name="Foldi C."/>
            <person name="Dima B."/>
            <person name="Sanchez-Garcia M."/>
            <person name="Sanchez-Ramirez S."/>
            <person name="Szollosi G.J."/>
            <person name="Szarkandi J.G."/>
            <person name="Papp V."/>
            <person name="Albert L."/>
            <person name="Andreopoulos W."/>
            <person name="Angelini C."/>
            <person name="Antonin V."/>
            <person name="Barry K.W."/>
            <person name="Bougher N.L."/>
            <person name="Buchanan P."/>
            <person name="Buyck B."/>
            <person name="Bense V."/>
            <person name="Catcheside P."/>
            <person name="Chovatia M."/>
            <person name="Cooper J."/>
            <person name="Damon W."/>
            <person name="Desjardin D."/>
            <person name="Finy P."/>
            <person name="Geml J."/>
            <person name="Haridas S."/>
            <person name="Hughes K."/>
            <person name="Justo A."/>
            <person name="Karasinski D."/>
            <person name="Kautmanova I."/>
            <person name="Kiss B."/>
            <person name="Kocsube S."/>
            <person name="Kotiranta H."/>
            <person name="LaButti K.M."/>
            <person name="Lechner B.E."/>
            <person name="Liimatainen K."/>
            <person name="Lipzen A."/>
            <person name="Lukacs Z."/>
            <person name="Mihaltcheva S."/>
            <person name="Morgado L.N."/>
            <person name="Niskanen T."/>
            <person name="Noordeloos M.E."/>
            <person name="Ohm R.A."/>
            <person name="Ortiz-Santana B."/>
            <person name="Ovrebo C."/>
            <person name="Racz N."/>
            <person name="Riley R."/>
            <person name="Savchenko A."/>
            <person name="Shiryaev A."/>
            <person name="Soop K."/>
            <person name="Spirin V."/>
            <person name="Szebenyi C."/>
            <person name="Tomsovsky M."/>
            <person name="Tulloss R.E."/>
            <person name="Uehling J."/>
            <person name="Grigoriev I.V."/>
            <person name="Vagvolgyi C."/>
            <person name="Papp T."/>
            <person name="Martin F.M."/>
            <person name="Miettinen O."/>
            <person name="Hibbett D.S."/>
            <person name="Nagy L.G."/>
        </authorList>
    </citation>
    <scope>NUCLEOTIDE SEQUENCE [LARGE SCALE GENOMIC DNA]</scope>
    <source>
        <strain evidence="8 9">OMC1185</strain>
    </source>
</reference>
<protein>
    <recommendedName>
        <fullName evidence="7">LIM zinc-binding domain-containing protein</fullName>
    </recommendedName>
</protein>
<feature type="domain" description="LIM zinc-binding" evidence="7">
    <location>
        <begin position="202"/>
        <end position="266"/>
    </location>
</feature>
<evidence type="ECO:0000256" key="2">
    <source>
        <dbReference type="ARBA" id="ARBA00022737"/>
    </source>
</evidence>
<feature type="compositionally biased region" description="Polar residues" evidence="6">
    <location>
        <begin position="550"/>
        <end position="564"/>
    </location>
</feature>
<feature type="compositionally biased region" description="Low complexity" evidence="6">
    <location>
        <begin position="267"/>
        <end position="281"/>
    </location>
</feature>
<feature type="compositionally biased region" description="Low complexity" evidence="6">
    <location>
        <begin position="441"/>
        <end position="487"/>
    </location>
</feature>
<keyword evidence="9" id="KW-1185">Reference proteome</keyword>
<keyword evidence="1 5" id="KW-0479">Metal-binding</keyword>
<dbReference type="AlphaFoldDB" id="A0A5C3NIT6"/>
<feature type="compositionally biased region" description="Basic and acidic residues" evidence="6">
    <location>
        <begin position="309"/>
        <end position="328"/>
    </location>
</feature>
<evidence type="ECO:0000256" key="5">
    <source>
        <dbReference type="PROSITE-ProRule" id="PRU00125"/>
    </source>
</evidence>
<dbReference type="CDD" id="cd08368">
    <property type="entry name" value="LIM"/>
    <property type="match status" value="2"/>
</dbReference>
<feature type="region of interest" description="Disordered" evidence="6">
    <location>
        <begin position="267"/>
        <end position="353"/>
    </location>
</feature>
<keyword evidence="3 5" id="KW-0862">Zinc</keyword>
<dbReference type="EMBL" id="ML213503">
    <property type="protein sequence ID" value="TFK57303.1"/>
    <property type="molecule type" value="Genomic_DNA"/>
</dbReference>
<proteinExistence type="predicted"/>